<evidence type="ECO:0000313" key="1">
    <source>
        <dbReference type="EMBL" id="GIH78217.1"/>
    </source>
</evidence>
<protein>
    <submittedName>
        <fullName evidence="1">Uncharacterized protein</fullName>
    </submittedName>
</protein>
<organism evidence="1 2">
    <name type="scientific">Planobispora longispora</name>
    <dbReference type="NCBI Taxonomy" id="28887"/>
    <lineage>
        <taxon>Bacteria</taxon>
        <taxon>Bacillati</taxon>
        <taxon>Actinomycetota</taxon>
        <taxon>Actinomycetes</taxon>
        <taxon>Streptosporangiales</taxon>
        <taxon>Streptosporangiaceae</taxon>
        <taxon>Planobispora</taxon>
    </lineage>
</organism>
<name>A0A8J3RM59_9ACTN</name>
<sequence length="107" mass="11573">MQHEQDALQRQAVIQPLTSWPAGTARLLRQQRLDDRPQLVTDLPRLQPCHPAAPLAAATARDQSTTEVILLGALSAGIPEILVAGVAGVSLNELATYRQFRKGGQTK</sequence>
<keyword evidence="2" id="KW-1185">Reference proteome</keyword>
<dbReference type="AlphaFoldDB" id="A0A8J3RM59"/>
<comment type="caution">
    <text evidence="1">The sequence shown here is derived from an EMBL/GenBank/DDBJ whole genome shotgun (WGS) entry which is preliminary data.</text>
</comment>
<accession>A0A8J3RM59</accession>
<dbReference type="EMBL" id="BOOH01000038">
    <property type="protein sequence ID" value="GIH78217.1"/>
    <property type="molecule type" value="Genomic_DNA"/>
</dbReference>
<proteinExistence type="predicted"/>
<reference evidence="1 2" key="1">
    <citation type="submission" date="2021-01" db="EMBL/GenBank/DDBJ databases">
        <title>Whole genome shotgun sequence of Planobispora longispora NBRC 13918.</title>
        <authorList>
            <person name="Komaki H."/>
            <person name="Tamura T."/>
        </authorList>
    </citation>
    <scope>NUCLEOTIDE SEQUENCE [LARGE SCALE GENOMIC DNA]</scope>
    <source>
        <strain evidence="1 2">NBRC 13918</strain>
    </source>
</reference>
<evidence type="ECO:0000313" key="2">
    <source>
        <dbReference type="Proteomes" id="UP000616724"/>
    </source>
</evidence>
<dbReference type="Proteomes" id="UP000616724">
    <property type="component" value="Unassembled WGS sequence"/>
</dbReference>
<gene>
    <name evidence="1" type="ORF">Plo01_46460</name>
</gene>